<name>A0A069E7F4_9PROT</name>
<sequence>MANSIEYERNFAVFDADLPDDIVFSETGDISIPGGHALVQILASRLNAAGWQTNNPEQHEYYGWAFFVRQKQRKYWLLLQAGSSWLLICEPMGLFQKRAGFSSFLSALDRVLRATPIITKLSWHTRQDYEQGEVDRAKP</sequence>
<protein>
    <submittedName>
        <fullName evidence="1">Uncharacterized protein</fullName>
    </submittedName>
</protein>
<dbReference type="STRING" id="1280949.HAD_09515"/>
<evidence type="ECO:0000313" key="1">
    <source>
        <dbReference type="EMBL" id="KCZ85914.1"/>
    </source>
</evidence>
<dbReference type="Proteomes" id="UP000027446">
    <property type="component" value="Unassembled WGS sequence"/>
</dbReference>
<dbReference type="OrthoDB" id="9913657at2"/>
<dbReference type="EMBL" id="ARYH01000001">
    <property type="protein sequence ID" value="KCZ85914.1"/>
    <property type="molecule type" value="Genomic_DNA"/>
</dbReference>
<comment type="caution">
    <text evidence="1">The sequence shown here is derived from an EMBL/GenBank/DDBJ whole genome shotgun (WGS) entry which is preliminary data.</text>
</comment>
<reference evidence="1 2" key="1">
    <citation type="journal article" date="2014" name="Antonie Van Leeuwenhoek">
        <title>Hyphomonas beringensis sp. nov. and Hyphomonas chukchiensis sp. nov., isolated from surface seawater of the Bering Sea and Chukchi Sea.</title>
        <authorList>
            <person name="Li C."/>
            <person name="Lai Q."/>
            <person name="Li G."/>
            <person name="Dong C."/>
            <person name="Wang J."/>
            <person name="Liao Y."/>
            <person name="Shao Z."/>
        </authorList>
    </citation>
    <scope>NUCLEOTIDE SEQUENCE [LARGE SCALE GENOMIC DNA]</scope>
    <source>
        <strain evidence="1 2">MHS-3</strain>
    </source>
</reference>
<organism evidence="1 2">
    <name type="scientific">Hyphomonas adhaerens MHS-3</name>
    <dbReference type="NCBI Taxonomy" id="1280949"/>
    <lineage>
        <taxon>Bacteria</taxon>
        <taxon>Pseudomonadati</taxon>
        <taxon>Pseudomonadota</taxon>
        <taxon>Alphaproteobacteria</taxon>
        <taxon>Hyphomonadales</taxon>
        <taxon>Hyphomonadaceae</taxon>
        <taxon>Hyphomonas</taxon>
    </lineage>
</organism>
<dbReference type="AlphaFoldDB" id="A0A069E7F4"/>
<gene>
    <name evidence="1" type="ORF">HAD_09515</name>
</gene>
<accession>A0A069E7F4</accession>
<evidence type="ECO:0000313" key="2">
    <source>
        <dbReference type="Proteomes" id="UP000027446"/>
    </source>
</evidence>
<dbReference type="RefSeq" id="WP_035570733.1">
    <property type="nucleotide sequence ID" value="NZ_ARYH01000001.1"/>
</dbReference>
<keyword evidence="2" id="KW-1185">Reference proteome</keyword>
<proteinExistence type="predicted"/>